<accession>A0A4U0XGI9</accession>
<dbReference type="EMBL" id="NAJQ01000220">
    <property type="protein sequence ID" value="TKA74598.1"/>
    <property type="molecule type" value="Genomic_DNA"/>
</dbReference>
<dbReference type="InterPro" id="IPR051164">
    <property type="entry name" value="NmrA-like_oxidored"/>
</dbReference>
<name>A0A4U0XGI9_9PEZI</name>
<proteinExistence type="inferred from homology"/>
<keyword evidence="2" id="KW-0521">NADP</keyword>
<evidence type="ECO:0000259" key="3">
    <source>
        <dbReference type="Pfam" id="PF05368"/>
    </source>
</evidence>
<dbReference type="OrthoDB" id="300709at2759"/>
<protein>
    <recommendedName>
        <fullName evidence="3">NmrA-like domain-containing protein</fullName>
    </recommendedName>
</protein>
<dbReference type="PANTHER" id="PTHR42748:SF28">
    <property type="entry name" value="NMRA-LIKE DOMAIN-CONTAINING PROTEIN"/>
    <property type="match status" value="1"/>
</dbReference>
<dbReference type="InterPro" id="IPR036291">
    <property type="entry name" value="NAD(P)-bd_dom_sf"/>
</dbReference>
<organism evidence="4 5">
    <name type="scientific">Friedmanniomyces simplex</name>
    <dbReference type="NCBI Taxonomy" id="329884"/>
    <lineage>
        <taxon>Eukaryota</taxon>
        <taxon>Fungi</taxon>
        <taxon>Dikarya</taxon>
        <taxon>Ascomycota</taxon>
        <taxon>Pezizomycotina</taxon>
        <taxon>Dothideomycetes</taxon>
        <taxon>Dothideomycetidae</taxon>
        <taxon>Mycosphaerellales</taxon>
        <taxon>Teratosphaeriaceae</taxon>
        <taxon>Friedmanniomyces</taxon>
    </lineage>
</organism>
<keyword evidence="5" id="KW-1185">Reference proteome</keyword>
<sequence length="320" mass="35086">MAKLIVVCGATGQVGGSVAHRMLKEGWRVRAITRNVDGDAAKALAKQGAELTTADFDDEASLTKAFEGANVIFALTSQFWEHLMTLGQQGAGEREYEQLLTIARVANHTPSLEHLVLHTLASGEKLAGPEYVCPHWDYKDKAADEIKRSMPDLAAKTTFLWIGWFVSNMWTLLRPMEVPGTYGGHVWLVPCAASTPMYMTDVATNVGVFVHHLLAKPHLSLPAKYVSVHTDILPYGEALKAWSAVSGKRAEYIEISDEVCEGLMGMFGKELASQLRMNEKAGGDWGRPYGKDFVTGEDLGIPASELLNLRQSLEANKEKL</sequence>
<feature type="domain" description="NmrA-like" evidence="3">
    <location>
        <begin position="2"/>
        <end position="286"/>
    </location>
</feature>
<dbReference type="Gene3D" id="3.90.25.10">
    <property type="entry name" value="UDP-galactose 4-epimerase, domain 1"/>
    <property type="match status" value="1"/>
</dbReference>
<evidence type="ECO:0000313" key="4">
    <source>
        <dbReference type="EMBL" id="TKA74598.1"/>
    </source>
</evidence>
<dbReference type="GO" id="GO:0005634">
    <property type="term" value="C:nucleus"/>
    <property type="evidence" value="ECO:0007669"/>
    <property type="project" value="TreeGrafter"/>
</dbReference>
<dbReference type="InterPro" id="IPR008030">
    <property type="entry name" value="NmrA-like"/>
</dbReference>
<comment type="similarity">
    <text evidence="1">Belongs to the NmrA-type oxidoreductase family.</text>
</comment>
<evidence type="ECO:0000256" key="2">
    <source>
        <dbReference type="ARBA" id="ARBA00022857"/>
    </source>
</evidence>
<reference evidence="4 5" key="1">
    <citation type="submission" date="2017-03" db="EMBL/GenBank/DDBJ databases">
        <title>Genomes of endolithic fungi from Antarctica.</title>
        <authorList>
            <person name="Coleine C."/>
            <person name="Masonjones S."/>
            <person name="Stajich J.E."/>
        </authorList>
    </citation>
    <scope>NUCLEOTIDE SEQUENCE [LARGE SCALE GENOMIC DNA]</scope>
    <source>
        <strain evidence="4 5">CCFEE 5184</strain>
    </source>
</reference>
<dbReference type="PANTHER" id="PTHR42748">
    <property type="entry name" value="NITROGEN METABOLITE REPRESSION PROTEIN NMRA FAMILY MEMBER"/>
    <property type="match status" value="1"/>
</dbReference>
<comment type="caution">
    <text evidence="4">The sequence shown here is derived from an EMBL/GenBank/DDBJ whole genome shotgun (WGS) entry which is preliminary data.</text>
</comment>
<dbReference type="Gene3D" id="3.40.50.720">
    <property type="entry name" value="NAD(P)-binding Rossmann-like Domain"/>
    <property type="match status" value="1"/>
</dbReference>
<dbReference type="AlphaFoldDB" id="A0A4U0XGI9"/>
<gene>
    <name evidence="4" type="ORF">B0A55_05430</name>
</gene>
<evidence type="ECO:0000313" key="5">
    <source>
        <dbReference type="Proteomes" id="UP000309340"/>
    </source>
</evidence>
<dbReference type="Proteomes" id="UP000309340">
    <property type="component" value="Unassembled WGS sequence"/>
</dbReference>
<dbReference type="SUPFAM" id="SSF51735">
    <property type="entry name" value="NAD(P)-binding Rossmann-fold domains"/>
    <property type="match status" value="1"/>
</dbReference>
<dbReference type="Pfam" id="PF05368">
    <property type="entry name" value="NmrA"/>
    <property type="match status" value="1"/>
</dbReference>
<dbReference type="STRING" id="329884.A0A4U0XGI9"/>
<evidence type="ECO:0000256" key="1">
    <source>
        <dbReference type="ARBA" id="ARBA00006328"/>
    </source>
</evidence>